<gene>
    <name evidence="2" type="ORF">M622_18515</name>
</gene>
<accession>S9ZAS3</accession>
<organism evidence="2 3">
    <name type="scientific">Thauera terpenica 58Eu</name>
    <dbReference type="NCBI Taxonomy" id="1348657"/>
    <lineage>
        <taxon>Bacteria</taxon>
        <taxon>Pseudomonadati</taxon>
        <taxon>Pseudomonadota</taxon>
        <taxon>Betaproteobacteria</taxon>
        <taxon>Rhodocyclales</taxon>
        <taxon>Zoogloeaceae</taxon>
        <taxon>Thauera</taxon>
    </lineage>
</organism>
<feature type="region of interest" description="Disordered" evidence="1">
    <location>
        <begin position="77"/>
        <end position="96"/>
    </location>
</feature>
<comment type="caution">
    <text evidence="2">The sequence shown here is derived from an EMBL/GenBank/DDBJ whole genome shotgun (WGS) entry which is preliminary data.</text>
</comment>
<reference evidence="2 3" key="1">
    <citation type="submission" date="2013-06" db="EMBL/GenBank/DDBJ databases">
        <title>Draft genome sequence of Thauera terpenica.</title>
        <authorList>
            <person name="Liu B."/>
            <person name="Frostegard A.H."/>
            <person name="Shapleigh J.P."/>
        </authorList>
    </citation>
    <scope>NUCLEOTIDE SEQUENCE [LARGE SCALE GENOMIC DNA]</scope>
    <source>
        <strain evidence="2 3">58Eu</strain>
    </source>
</reference>
<proteinExistence type="predicted"/>
<evidence type="ECO:0000313" key="3">
    <source>
        <dbReference type="Proteomes" id="UP000015455"/>
    </source>
</evidence>
<dbReference type="EMBL" id="ATJV01000082">
    <property type="protein sequence ID" value="EPZ14385.1"/>
    <property type="molecule type" value="Genomic_DNA"/>
</dbReference>
<name>S9ZAS3_9RHOO</name>
<protein>
    <submittedName>
        <fullName evidence="2">Uncharacterized protein</fullName>
    </submittedName>
</protein>
<dbReference type="Proteomes" id="UP000015455">
    <property type="component" value="Unassembled WGS sequence"/>
</dbReference>
<keyword evidence="3" id="KW-1185">Reference proteome</keyword>
<sequence length="96" mass="11037">MKNEWKRRARVNGQKAKVKARRLVLVMKLYQTKGGNWLRLEATNLARAVDYHLRQAHLLGRHVERLEDHERQALRLARQLDSTSRSAPASGAQGKA</sequence>
<evidence type="ECO:0000256" key="1">
    <source>
        <dbReference type="SAM" id="MobiDB-lite"/>
    </source>
</evidence>
<dbReference type="AlphaFoldDB" id="S9ZAS3"/>
<dbReference type="OrthoDB" id="9181867at2"/>
<dbReference type="STRING" id="1348657.M622_18515"/>
<evidence type="ECO:0000313" key="2">
    <source>
        <dbReference type="EMBL" id="EPZ14385.1"/>
    </source>
</evidence>
<dbReference type="RefSeq" id="WP_021250518.1">
    <property type="nucleotide sequence ID" value="NZ_ATJV01000082.1"/>
</dbReference>